<accession>A0A918T1C9</accession>
<protein>
    <recommendedName>
        <fullName evidence="1">Peptidase M15C domain-containing protein</fullName>
    </recommendedName>
</protein>
<dbReference type="InterPro" id="IPR036366">
    <property type="entry name" value="PGBDSf"/>
</dbReference>
<name>A0A918T1C9_9GAMM</name>
<dbReference type="AlphaFoldDB" id="A0A918T1C9"/>
<dbReference type="InterPro" id="IPR039561">
    <property type="entry name" value="Peptidase_M15C"/>
</dbReference>
<evidence type="ECO:0000259" key="1">
    <source>
        <dbReference type="Pfam" id="PF13539"/>
    </source>
</evidence>
<sequence length="199" mass="22676">MSDRLSHADVLFTQRLLRLQGLYDGALDGIWGARTQAASQEFDRRAHALRERFGTFDTRSERHVLGLTLEAQSQARQFLQRVQPLPMQVRVISGTRRYAEQDALFRQGRFGNAGPRVTNARGGRSRHNFGIAWDVGVFTDTGYSRRWDDYAEVAHVGLAEGLVWGGHWRRFPDPPHYELDLGLDLITLRTRFEDGKAPA</sequence>
<keyword evidence="3" id="KW-1185">Reference proteome</keyword>
<reference evidence="2" key="1">
    <citation type="journal article" date="2014" name="Int. J. Syst. Evol. Microbiol.">
        <title>Complete genome sequence of Corynebacterium casei LMG S-19264T (=DSM 44701T), isolated from a smear-ripened cheese.</title>
        <authorList>
            <consortium name="US DOE Joint Genome Institute (JGI-PGF)"/>
            <person name="Walter F."/>
            <person name="Albersmeier A."/>
            <person name="Kalinowski J."/>
            <person name="Ruckert C."/>
        </authorList>
    </citation>
    <scope>NUCLEOTIDE SEQUENCE</scope>
    <source>
        <strain evidence="2">KCTC 23077</strain>
    </source>
</reference>
<dbReference type="InterPro" id="IPR009045">
    <property type="entry name" value="Zn_M74/Hedgehog-like"/>
</dbReference>
<dbReference type="GO" id="GO:0008233">
    <property type="term" value="F:peptidase activity"/>
    <property type="evidence" value="ECO:0007669"/>
    <property type="project" value="InterPro"/>
</dbReference>
<dbReference type="EMBL" id="BMYD01000003">
    <property type="protein sequence ID" value="GHA83609.1"/>
    <property type="molecule type" value="Genomic_DNA"/>
</dbReference>
<dbReference type="SUPFAM" id="SSF55166">
    <property type="entry name" value="Hedgehog/DD-peptidase"/>
    <property type="match status" value="1"/>
</dbReference>
<dbReference type="CDD" id="cd14845">
    <property type="entry name" value="L-Ala-D-Glu_peptidase_like"/>
    <property type="match status" value="1"/>
</dbReference>
<reference evidence="2" key="2">
    <citation type="submission" date="2020-09" db="EMBL/GenBank/DDBJ databases">
        <authorList>
            <person name="Sun Q."/>
            <person name="Kim S."/>
        </authorList>
    </citation>
    <scope>NUCLEOTIDE SEQUENCE</scope>
    <source>
        <strain evidence="2">KCTC 23077</strain>
    </source>
</reference>
<feature type="domain" description="Peptidase M15C" evidence="1">
    <location>
        <begin position="120"/>
        <end position="179"/>
    </location>
</feature>
<dbReference type="RefSeq" id="WP_189456491.1">
    <property type="nucleotide sequence ID" value="NZ_BMYD01000003.1"/>
</dbReference>
<organism evidence="2 3">
    <name type="scientific">Cognatilysobacter bugurensis</name>
    <dbReference type="NCBI Taxonomy" id="543356"/>
    <lineage>
        <taxon>Bacteria</taxon>
        <taxon>Pseudomonadati</taxon>
        <taxon>Pseudomonadota</taxon>
        <taxon>Gammaproteobacteria</taxon>
        <taxon>Lysobacterales</taxon>
        <taxon>Lysobacteraceae</taxon>
        <taxon>Cognatilysobacter</taxon>
    </lineage>
</organism>
<proteinExistence type="predicted"/>
<gene>
    <name evidence="2" type="ORF">GCM10007067_22160</name>
</gene>
<dbReference type="Gene3D" id="3.30.1380.10">
    <property type="match status" value="1"/>
</dbReference>
<dbReference type="Gene3D" id="1.10.101.10">
    <property type="entry name" value="PGBD-like superfamily/PGBD"/>
    <property type="match status" value="1"/>
</dbReference>
<evidence type="ECO:0000313" key="2">
    <source>
        <dbReference type="EMBL" id="GHA83609.1"/>
    </source>
</evidence>
<dbReference type="Pfam" id="PF13539">
    <property type="entry name" value="Peptidase_M15_4"/>
    <property type="match status" value="1"/>
</dbReference>
<comment type="caution">
    <text evidence="2">The sequence shown here is derived from an EMBL/GenBank/DDBJ whole genome shotgun (WGS) entry which is preliminary data.</text>
</comment>
<evidence type="ECO:0000313" key="3">
    <source>
        <dbReference type="Proteomes" id="UP000646426"/>
    </source>
</evidence>
<dbReference type="Proteomes" id="UP000646426">
    <property type="component" value="Unassembled WGS sequence"/>
</dbReference>